<protein>
    <submittedName>
        <fullName evidence="1">Uncharacterized protein</fullName>
    </submittedName>
</protein>
<sequence>ANDITISYDGGRYTRQLLEIISNRLFSCLFYVELDALPTFYHDIEVCSINVLCRLAPGNALLDLLYRFFRRKVCIYYQGLNLKQTKALLCTDNVMDKCRQNQPFIRRINVTARSRNTQLSIRIDGTDGRTYELSNCPYQLSRLTKDQELESPFGSYRNQGIGVGRGIKTDHSALVLRSEIEQLLEVMRFII</sequence>
<dbReference type="Proteomes" id="UP000801864">
    <property type="component" value="Unassembled WGS sequence"/>
</dbReference>
<dbReference type="AlphaFoldDB" id="A0A9P4X6U5"/>
<accession>A0A9P4X6U5</accession>
<gene>
    <name evidence="1" type="ORF">CFAM422_011314</name>
</gene>
<organism evidence="1 2">
    <name type="scientific">Trichoderma lentiforme</name>
    <dbReference type="NCBI Taxonomy" id="1567552"/>
    <lineage>
        <taxon>Eukaryota</taxon>
        <taxon>Fungi</taxon>
        <taxon>Dikarya</taxon>
        <taxon>Ascomycota</taxon>
        <taxon>Pezizomycotina</taxon>
        <taxon>Sordariomycetes</taxon>
        <taxon>Hypocreomycetidae</taxon>
        <taxon>Hypocreales</taxon>
        <taxon>Hypocreaceae</taxon>
        <taxon>Trichoderma</taxon>
    </lineage>
</organism>
<feature type="non-terminal residue" evidence="1">
    <location>
        <position position="1"/>
    </location>
</feature>
<proteinExistence type="predicted"/>
<comment type="caution">
    <text evidence="1">The sequence shown here is derived from an EMBL/GenBank/DDBJ whole genome shotgun (WGS) entry which is preliminary data.</text>
</comment>
<name>A0A9P4X6U5_9HYPO</name>
<evidence type="ECO:0000313" key="1">
    <source>
        <dbReference type="EMBL" id="KAF3060546.1"/>
    </source>
</evidence>
<dbReference type="EMBL" id="QLNT01000023">
    <property type="protein sequence ID" value="KAF3060546.1"/>
    <property type="molecule type" value="Genomic_DNA"/>
</dbReference>
<keyword evidence="2" id="KW-1185">Reference proteome</keyword>
<reference evidence="1 2" key="1">
    <citation type="submission" date="2018-06" db="EMBL/GenBank/DDBJ databases">
        <title>Genome analysis of cellulolytic fungus Trichoderma lentiforme CFAM-422.</title>
        <authorList>
            <person name="Steindorff A.S."/>
            <person name="Formighieri E.F."/>
            <person name="Midorikawa G.E.O."/>
            <person name="Tamietti M.S."/>
            <person name="Ramos E.Z."/>
            <person name="Silva A.S."/>
            <person name="Bon E.P.S."/>
            <person name="Mendes T.D."/>
            <person name="Damaso M.C.T."/>
            <person name="Favaro L.C.L."/>
        </authorList>
    </citation>
    <scope>NUCLEOTIDE SEQUENCE [LARGE SCALE GENOMIC DNA]</scope>
    <source>
        <strain evidence="1 2">CFAM-422</strain>
    </source>
</reference>
<evidence type="ECO:0000313" key="2">
    <source>
        <dbReference type="Proteomes" id="UP000801864"/>
    </source>
</evidence>